<evidence type="ECO:0000313" key="2">
    <source>
        <dbReference type="Proteomes" id="UP000255234"/>
    </source>
</evidence>
<dbReference type="EMBL" id="UGPP01000001">
    <property type="protein sequence ID" value="STY71211.1"/>
    <property type="molecule type" value="Genomic_DNA"/>
</dbReference>
<name>A0A378NS98_9FIRM</name>
<dbReference type="AlphaFoldDB" id="A0A378NS98"/>
<organism evidence="1 2">
    <name type="scientific">Megamonas hypermegale</name>
    <dbReference type="NCBI Taxonomy" id="158847"/>
    <lineage>
        <taxon>Bacteria</taxon>
        <taxon>Bacillati</taxon>
        <taxon>Bacillota</taxon>
        <taxon>Negativicutes</taxon>
        <taxon>Selenomonadales</taxon>
        <taxon>Selenomonadaceae</taxon>
        <taxon>Megamonas</taxon>
    </lineage>
</organism>
<gene>
    <name evidence="1" type="ORF">NCTC10571_01367</name>
</gene>
<dbReference type="RefSeq" id="WP_115151577.1">
    <property type="nucleotide sequence ID" value="NZ_UGPP01000001.1"/>
</dbReference>
<evidence type="ECO:0000313" key="1">
    <source>
        <dbReference type="EMBL" id="STY71211.1"/>
    </source>
</evidence>
<reference evidence="1 2" key="1">
    <citation type="submission" date="2018-06" db="EMBL/GenBank/DDBJ databases">
        <authorList>
            <consortium name="Pathogen Informatics"/>
            <person name="Doyle S."/>
        </authorList>
    </citation>
    <scope>NUCLEOTIDE SEQUENCE [LARGE SCALE GENOMIC DNA]</scope>
    <source>
        <strain evidence="1 2">NCTC10571</strain>
    </source>
</reference>
<protein>
    <submittedName>
        <fullName evidence="1">Uncharacterized protein</fullName>
    </submittedName>
</protein>
<proteinExistence type="predicted"/>
<accession>A0A378NS98</accession>
<dbReference type="Proteomes" id="UP000255234">
    <property type="component" value="Unassembled WGS sequence"/>
</dbReference>
<sequence length="280" mass="33107">MTSIEKKYLSIKNIYDKVKENHDKLKQTPEYLLVVMINDDMSYLSSSLLRKSEEDNDDIHYFNMFNLDFNTIFDYGVSISLNKLKQDFNLLLFDFNLDFDKFADNYVNIRSIINEKYECDYIILDDYKISVSSLYLCVYKKISSDNYYEKIKIYNTNNNDFNKEFFNAIIDFNCENYQKNRLVITNGKMNINLLDGGSGDIGYICDDNFKVDFIGIKNDDMIHANSQTCFISDKHFITINKFDNNLRTKIKNGICLNKYEKQELNRLLSLYNNMGYNIKV</sequence>